<dbReference type="GO" id="GO:0052655">
    <property type="term" value="F:L-valine-2-oxoglutarate transaminase activity"/>
    <property type="evidence" value="ECO:0007669"/>
    <property type="project" value="RHEA"/>
</dbReference>
<evidence type="ECO:0000256" key="16">
    <source>
        <dbReference type="RuleBase" id="RU004106"/>
    </source>
</evidence>
<dbReference type="Pfam" id="PF01063">
    <property type="entry name" value="Aminotran_4"/>
    <property type="match status" value="1"/>
</dbReference>
<comment type="catalytic activity">
    <reaction evidence="13 18">
        <text>L-isoleucine + 2-oxoglutarate = (S)-3-methyl-2-oxopentanoate + L-glutamate</text>
        <dbReference type="Rhea" id="RHEA:24801"/>
        <dbReference type="ChEBI" id="CHEBI:16810"/>
        <dbReference type="ChEBI" id="CHEBI:29985"/>
        <dbReference type="ChEBI" id="CHEBI:35146"/>
        <dbReference type="ChEBI" id="CHEBI:58045"/>
        <dbReference type="EC" id="2.6.1.42"/>
    </reaction>
</comment>
<dbReference type="PANTHER" id="PTHR11825">
    <property type="entry name" value="SUBGROUP IIII AMINOTRANSFERASE"/>
    <property type="match status" value="1"/>
</dbReference>
<keyword evidence="11 18" id="KW-0100">Branched-chain amino acid biosynthesis</keyword>
<dbReference type="RefSeq" id="WP_106524646.1">
    <property type="nucleotide sequence ID" value="NZ_PYGD01000010.1"/>
</dbReference>
<dbReference type="InterPro" id="IPR001544">
    <property type="entry name" value="Aminotrans_IV"/>
</dbReference>
<keyword evidence="10 17" id="KW-0663">Pyridoxal phosphate</keyword>
<dbReference type="PROSITE" id="PS00770">
    <property type="entry name" value="AA_TRANSFER_CLASS_4"/>
    <property type="match status" value="1"/>
</dbReference>
<protein>
    <recommendedName>
        <fullName evidence="18">Branched-chain-amino-acid aminotransferase</fullName>
        <ecNumber evidence="18">2.6.1.42</ecNumber>
    </recommendedName>
</protein>
<sequence length="356" mass="39943">MSVSTLNVTIRQTENSRIHPLEKDKLVFGKEYSDHMLVCDYVDGAWQTPEIIPYGDFSLSPATSFMHYGQAIFEGVKAYRQPDGSVAIFRPIDNWKRMNVSAHRMGMPDIPEEIFMEGLRQLIELDAAWVPNDAETSLYIRPFMIAMDEFIGVRSSETYRFAIITSPAGAYYNKPVRIYVQDKYVRAAKGGIGYTKAAGNYGASMLPAAEVKKMGYDQNLWTDAVENKYVQEIGTMNVFFIVDGVALTPDLNSGTILAGVTRDSIITLLKENGIPVEERPISIDELIAAQKDGRLQEAFGSGTAASMSFIADLTYKEETLHLPDVNTWIISPKIKKQLDEIRYGHVADNHGWRFKV</sequence>
<dbReference type="NCBIfam" id="NF009897">
    <property type="entry name" value="PRK13357.1"/>
    <property type="match status" value="1"/>
</dbReference>
<comment type="pathway">
    <text evidence="5">Amino-acid biosynthesis; L-leucine biosynthesis; L-leucine from 3-methyl-2-oxobutanoate: step 4/4.</text>
</comment>
<evidence type="ECO:0000256" key="18">
    <source>
        <dbReference type="RuleBase" id="RU004517"/>
    </source>
</evidence>
<dbReference type="InterPro" id="IPR036038">
    <property type="entry name" value="Aminotransferase-like"/>
</dbReference>
<evidence type="ECO:0000256" key="15">
    <source>
        <dbReference type="PIRSR" id="PIRSR006468-1"/>
    </source>
</evidence>
<feature type="modified residue" description="N6-(pyridoxal phosphate)lysine" evidence="15">
    <location>
        <position position="196"/>
    </location>
</feature>
<dbReference type="GO" id="GO:0009099">
    <property type="term" value="P:L-valine biosynthetic process"/>
    <property type="evidence" value="ECO:0007669"/>
    <property type="project" value="UniProtKB-UniPathway"/>
</dbReference>
<dbReference type="GO" id="GO:0052654">
    <property type="term" value="F:L-leucine-2-oxoglutarate transaminase activity"/>
    <property type="evidence" value="ECO:0007669"/>
    <property type="project" value="RHEA"/>
</dbReference>
<evidence type="ECO:0000256" key="9">
    <source>
        <dbReference type="ARBA" id="ARBA00022679"/>
    </source>
</evidence>
<comment type="catalytic activity">
    <reaction evidence="12 18">
        <text>L-valine + 2-oxoglutarate = 3-methyl-2-oxobutanoate + L-glutamate</text>
        <dbReference type="Rhea" id="RHEA:24813"/>
        <dbReference type="ChEBI" id="CHEBI:11851"/>
        <dbReference type="ChEBI" id="CHEBI:16810"/>
        <dbReference type="ChEBI" id="CHEBI:29985"/>
        <dbReference type="ChEBI" id="CHEBI:57762"/>
        <dbReference type="EC" id="2.6.1.42"/>
    </reaction>
</comment>
<evidence type="ECO:0000313" key="19">
    <source>
        <dbReference type="EMBL" id="PSK89844.1"/>
    </source>
</evidence>
<organism evidence="19 20">
    <name type="scientific">Taibaiella chishuiensis</name>
    <dbReference type="NCBI Taxonomy" id="1434707"/>
    <lineage>
        <taxon>Bacteria</taxon>
        <taxon>Pseudomonadati</taxon>
        <taxon>Bacteroidota</taxon>
        <taxon>Chitinophagia</taxon>
        <taxon>Chitinophagales</taxon>
        <taxon>Chitinophagaceae</taxon>
        <taxon>Taibaiella</taxon>
    </lineage>
</organism>
<evidence type="ECO:0000256" key="14">
    <source>
        <dbReference type="ARBA" id="ARBA00049229"/>
    </source>
</evidence>
<dbReference type="NCBIfam" id="TIGR01123">
    <property type="entry name" value="ilvE_II"/>
    <property type="match status" value="1"/>
</dbReference>
<dbReference type="SUPFAM" id="SSF56752">
    <property type="entry name" value="D-aminoacid aminotransferase-like PLP-dependent enzymes"/>
    <property type="match status" value="1"/>
</dbReference>
<dbReference type="Gene3D" id="3.30.470.10">
    <property type="match status" value="1"/>
</dbReference>
<comment type="similarity">
    <text evidence="6 16">Belongs to the class-IV pyridoxal-phosphate-dependent aminotransferase family.</text>
</comment>
<evidence type="ECO:0000256" key="7">
    <source>
        <dbReference type="ARBA" id="ARBA00022576"/>
    </source>
</evidence>
<proteinExistence type="inferred from homology"/>
<comment type="pathway">
    <text evidence="4">Amino-acid biosynthesis; L-valine biosynthesis; L-valine from pyruvate: step 4/4.</text>
</comment>
<accession>A0A2P8CXX9</accession>
<evidence type="ECO:0000256" key="5">
    <source>
        <dbReference type="ARBA" id="ARBA00005072"/>
    </source>
</evidence>
<dbReference type="InterPro" id="IPR005786">
    <property type="entry name" value="B_amino_transII"/>
</dbReference>
<dbReference type="InterPro" id="IPR043132">
    <property type="entry name" value="BCAT-like_C"/>
</dbReference>
<comment type="catalytic activity">
    <reaction evidence="14 18">
        <text>L-leucine + 2-oxoglutarate = 4-methyl-2-oxopentanoate + L-glutamate</text>
        <dbReference type="Rhea" id="RHEA:18321"/>
        <dbReference type="ChEBI" id="CHEBI:16810"/>
        <dbReference type="ChEBI" id="CHEBI:17865"/>
        <dbReference type="ChEBI" id="CHEBI:29985"/>
        <dbReference type="ChEBI" id="CHEBI:57427"/>
        <dbReference type="EC" id="2.6.1.42"/>
    </reaction>
</comment>
<keyword evidence="8 18" id="KW-0028">Amino-acid biosynthesis</keyword>
<dbReference type="GO" id="GO:0009098">
    <property type="term" value="P:L-leucine biosynthetic process"/>
    <property type="evidence" value="ECO:0007669"/>
    <property type="project" value="UniProtKB-UniPathway"/>
</dbReference>
<keyword evidence="9 18" id="KW-0808">Transferase</keyword>
<evidence type="ECO:0000256" key="6">
    <source>
        <dbReference type="ARBA" id="ARBA00009320"/>
    </source>
</evidence>
<evidence type="ECO:0000256" key="8">
    <source>
        <dbReference type="ARBA" id="ARBA00022605"/>
    </source>
</evidence>
<evidence type="ECO:0000256" key="12">
    <source>
        <dbReference type="ARBA" id="ARBA00048212"/>
    </source>
</evidence>
<evidence type="ECO:0000256" key="13">
    <source>
        <dbReference type="ARBA" id="ARBA00048798"/>
    </source>
</evidence>
<dbReference type="GO" id="GO:0052656">
    <property type="term" value="F:L-isoleucine-2-oxoglutarate transaminase activity"/>
    <property type="evidence" value="ECO:0007669"/>
    <property type="project" value="RHEA"/>
</dbReference>
<evidence type="ECO:0000313" key="20">
    <source>
        <dbReference type="Proteomes" id="UP000240572"/>
    </source>
</evidence>
<name>A0A2P8CXX9_9BACT</name>
<evidence type="ECO:0000256" key="17">
    <source>
        <dbReference type="RuleBase" id="RU004516"/>
    </source>
</evidence>
<dbReference type="InterPro" id="IPR018300">
    <property type="entry name" value="Aminotrans_IV_CS"/>
</dbReference>
<keyword evidence="7 18" id="KW-0032">Aminotransferase</keyword>
<reference evidence="19 20" key="1">
    <citation type="submission" date="2018-03" db="EMBL/GenBank/DDBJ databases">
        <title>Genomic Encyclopedia of Type Strains, Phase III (KMG-III): the genomes of soil and plant-associated and newly described type strains.</title>
        <authorList>
            <person name="Whitman W."/>
        </authorList>
    </citation>
    <scope>NUCLEOTIDE SEQUENCE [LARGE SCALE GENOMIC DNA]</scope>
    <source>
        <strain evidence="19 20">CGMCC 1.12700</strain>
    </source>
</reference>
<dbReference type="InterPro" id="IPR033939">
    <property type="entry name" value="BCAT_family"/>
</dbReference>
<dbReference type="UniPathway" id="UPA00047">
    <property type="reaction ID" value="UER00058"/>
</dbReference>
<evidence type="ECO:0000256" key="3">
    <source>
        <dbReference type="ARBA" id="ARBA00004824"/>
    </source>
</evidence>
<gene>
    <name evidence="19" type="ORF">B0I18_110145</name>
</gene>
<dbReference type="Proteomes" id="UP000240572">
    <property type="component" value="Unassembled WGS sequence"/>
</dbReference>
<evidence type="ECO:0000256" key="11">
    <source>
        <dbReference type="ARBA" id="ARBA00023304"/>
    </source>
</evidence>
<dbReference type="UniPathway" id="UPA00049">
    <property type="reaction ID" value="UER00062"/>
</dbReference>
<comment type="pathway">
    <text evidence="3">Amino-acid biosynthesis; L-isoleucine biosynthesis; L-isoleucine from 2-oxobutanoate: step 4/4.</text>
</comment>
<dbReference type="PIRSF" id="PIRSF006468">
    <property type="entry name" value="BCAT1"/>
    <property type="match status" value="1"/>
</dbReference>
<dbReference type="PANTHER" id="PTHR11825:SF44">
    <property type="entry name" value="BRANCHED-CHAIN-AMINO-ACID AMINOTRANSFERASE"/>
    <property type="match status" value="1"/>
</dbReference>
<dbReference type="Gene3D" id="3.20.10.10">
    <property type="entry name" value="D-amino Acid Aminotransferase, subunit A, domain 2"/>
    <property type="match status" value="1"/>
</dbReference>
<dbReference type="GO" id="GO:0009097">
    <property type="term" value="P:isoleucine biosynthetic process"/>
    <property type="evidence" value="ECO:0007669"/>
    <property type="project" value="UniProtKB-UniPathway"/>
</dbReference>
<dbReference type="EMBL" id="PYGD01000010">
    <property type="protein sequence ID" value="PSK89844.1"/>
    <property type="molecule type" value="Genomic_DNA"/>
</dbReference>
<dbReference type="InterPro" id="IPR043131">
    <property type="entry name" value="BCAT-like_N"/>
</dbReference>
<comment type="cofactor">
    <cofactor evidence="1 17">
        <name>pyridoxal 5'-phosphate</name>
        <dbReference type="ChEBI" id="CHEBI:597326"/>
    </cofactor>
</comment>
<keyword evidence="20" id="KW-1185">Reference proteome</keyword>
<comment type="function">
    <text evidence="2">Acts on leucine, isoleucine and valine.</text>
</comment>
<dbReference type="AlphaFoldDB" id="A0A2P8CXX9"/>
<dbReference type="CDD" id="cd01557">
    <property type="entry name" value="BCAT_beta_family"/>
    <property type="match status" value="1"/>
</dbReference>
<dbReference type="EC" id="2.6.1.42" evidence="18"/>
<comment type="caution">
    <text evidence="19">The sequence shown here is derived from an EMBL/GenBank/DDBJ whole genome shotgun (WGS) entry which is preliminary data.</text>
</comment>
<dbReference type="UniPathway" id="UPA00048">
    <property type="reaction ID" value="UER00073"/>
</dbReference>
<dbReference type="OrthoDB" id="9804984at2"/>
<evidence type="ECO:0000256" key="2">
    <source>
        <dbReference type="ARBA" id="ARBA00003109"/>
    </source>
</evidence>
<evidence type="ECO:0000256" key="1">
    <source>
        <dbReference type="ARBA" id="ARBA00001933"/>
    </source>
</evidence>
<evidence type="ECO:0000256" key="10">
    <source>
        <dbReference type="ARBA" id="ARBA00022898"/>
    </source>
</evidence>
<evidence type="ECO:0000256" key="4">
    <source>
        <dbReference type="ARBA" id="ARBA00004931"/>
    </source>
</evidence>